<keyword evidence="4 7" id="KW-0812">Transmembrane</keyword>
<evidence type="ECO:0000256" key="4">
    <source>
        <dbReference type="ARBA" id="ARBA00022692"/>
    </source>
</evidence>
<reference evidence="9 10" key="1">
    <citation type="submission" date="2019-03" db="EMBL/GenBank/DDBJ databases">
        <title>Genomic Encyclopedia of Type Strains, Phase IV (KMG-IV): sequencing the most valuable type-strain genomes for metagenomic binning, comparative biology and taxonomic classification.</title>
        <authorList>
            <person name="Goeker M."/>
        </authorList>
    </citation>
    <scope>NUCLEOTIDE SEQUENCE [LARGE SCALE GENOMIC DNA]</scope>
    <source>
        <strain evidence="9 10">DSM 45707</strain>
    </source>
</reference>
<comment type="caution">
    <text evidence="9">The sequence shown here is derived from an EMBL/GenBank/DDBJ whole genome shotgun (WGS) entry which is preliminary data.</text>
</comment>
<dbReference type="AlphaFoldDB" id="A0A4R3L3W6"/>
<keyword evidence="6 7" id="KW-0472">Membrane</keyword>
<evidence type="ECO:0000259" key="8">
    <source>
        <dbReference type="PROSITE" id="PS51671"/>
    </source>
</evidence>
<sequence length="232" mass="25415">MQSVWTIPYWEITLRLFLAGLLGGLVGWERERNNHPAGFRTHILVSLGSALIMLISIYGFPSFMGEPGVRFDPSRISAQVVSGIGFLGAGTILRHGFSVSGLTTAASLWVVAGIGLAVGTGFMYGAILTTLLVLFSLELLNRLESMISKKRHLQTIHMITQDEPDKLGEIASLIAEQGGSIRKVNIEERDIDEDDSAEIGLTFVIRLSEKVELTQLCDQMKKVKGVKSVRTE</sequence>
<evidence type="ECO:0000256" key="2">
    <source>
        <dbReference type="ARBA" id="ARBA00009298"/>
    </source>
</evidence>
<organism evidence="9 10">
    <name type="scientific">Hazenella coriacea</name>
    <dbReference type="NCBI Taxonomy" id="1179467"/>
    <lineage>
        <taxon>Bacteria</taxon>
        <taxon>Bacillati</taxon>
        <taxon>Bacillota</taxon>
        <taxon>Bacilli</taxon>
        <taxon>Bacillales</taxon>
        <taxon>Thermoactinomycetaceae</taxon>
        <taxon>Hazenella</taxon>
    </lineage>
</organism>
<keyword evidence="3" id="KW-1003">Cell membrane</keyword>
<feature type="transmembrane region" description="Helical" evidence="7">
    <location>
        <begin position="76"/>
        <end position="93"/>
    </location>
</feature>
<dbReference type="OrthoDB" id="9811198at2"/>
<dbReference type="EMBL" id="SMAG01000004">
    <property type="protein sequence ID" value="TCS94239.1"/>
    <property type="molecule type" value="Genomic_DNA"/>
</dbReference>
<evidence type="ECO:0000256" key="5">
    <source>
        <dbReference type="ARBA" id="ARBA00022989"/>
    </source>
</evidence>
<dbReference type="InterPro" id="IPR002912">
    <property type="entry name" value="ACT_dom"/>
</dbReference>
<keyword evidence="10" id="KW-1185">Reference proteome</keyword>
<dbReference type="SUPFAM" id="SSF55021">
    <property type="entry name" value="ACT-like"/>
    <property type="match status" value="1"/>
</dbReference>
<evidence type="ECO:0000256" key="1">
    <source>
        <dbReference type="ARBA" id="ARBA00004651"/>
    </source>
</evidence>
<feature type="transmembrane region" description="Helical" evidence="7">
    <location>
        <begin position="12"/>
        <end position="29"/>
    </location>
</feature>
<dbReference type="RefSeq" id="WP_131924726.1">
    <property type="nucleotide sequence ID" value="NZ_SMAG01000004.1"/>
</dbReference>
<comment type="subcellular location">
    <subcellularLocation>
        <location evidence="1">Cell membrane</location>
        <topology evidence="1">Multi-pass membrane protein</topology>
    </subcellularLocation>
</comment>
<name>A0A4R3L3W6_9BACL</name>
<proteinExistence type="inferred from homology"/>
<evidence type="ECO:0000313" key="10">
    <source>
        <dbReference type="Proteomes" id="UP000294937"/>
    </source>
</evidence>
<protein>
    <submittedName>
        <fullName evidence="9">Putative Mg2+ transporter-C (MgtC) family protein</fullName>
    </submittedName>
</protein>
<dbReference type="Pfam" id="PF02308">
    <property type="entry name" value="MgtC"/>
    <property type="match status" value="1"/>
</dbReference>
<accession>A0A4R3L3W6</accession>
<dbReference type="InterPro" id="IPR045865">
    <property type="entry name" value="ACT-like_dom_sf"/>
</dbReference>
<feature type="transmembrane region" description="Helical" evidence="7">
    <location>
        <begin position="41"/>
        <end position="64"/>
    </location>
</feature>
<dbReference type="PRINTS" id="PR01837">
    <property type="entry name" value="MGTCSAPBPROT"/>
</dbReference>
<keyword evidence="5 7" id="KW-1133">Transmembrane helix</keyword>
<evidence type="ECO:0000313" key="9">
    <source>
        <dbReference type="EMBL" id="TCS94239.1"/>
    </source>
</evidence>
<feature type="transmembrane region" description="Helical" evidence="7">
    <location>
        <begin position="100"/>
        <end position="118"/>
    </location>
</feature>
<dbReference type="Gene3D" id="3.30.70.260">
    <property type="match status" value="1"/>
</dbReference>
<dbReference type="Proteomes" id="UP000294937">
    <property type="component" value="Unassembled WGS sequence"/>
</dbReference>
<dbReference type="PROSITE" id="PS51671">
    <property type="entry name" value="ACT"/>
    <property type="match status" value="1"/>
</dbReference>
<dbReference type="InterPro" id="IPR003416">
    <property type="entry name" value="MgtC/SapB/SrpB/YhiD_fam"/>
</dbReference>
<dbReference type="InterPro" id="IPR049177">
    <property type="entry name" value="MgtC_SapB_SrpB_YhiD_N"/>
</dbReference>
<dbReference type="Pfam" id="PF13291">
    <property type="entry name" value="ACT_4"/>
    <property type="match status" value="1"/>
</dbReference>
<comment type="similarity">
    <text evidence="2">Belongs to the MgtC/SapB family.</text>
</comment>
<evidence type="ECO:0000256" key="3">
    <source>
        <dbReference type="ARBA" id="ARBA00022475"/>
    </source>
</evidence>
<dbReference type="PANTHER" id="PTHR33778:SF1">
    <property type="entry name" value="MAGNESIUM TRANSPORTER YHID-RELATED"/>
    <property type="match status" value="1"/>
</dbReference>
<evidence type="ECO:0000256" key="6">
    <source>
        <dbReference type="ARBA" id="ARBA00023136"/>
    </source>
</evidence>
<gene>
    <name evidence="9" type="ORF">EDD58_104107</name>
</gene>
<evidence type="ECO:0000256" key="7">
    <source>
        <dbReference type="SAM" id="Phobius"/>
    </source>
</evidence>
<dbReference type="PANTHER" id="PTHR33778">
    <property type="entry name" value="PROTEIN MGTC"/>
    <property type="match status" value="1"/>
</dbReference>
<dbReference type="GO" id="GO:0005886">
    <property type="term" value="C:plasma membrane"/>
    <property type="evidence" value="ECO:0007669"/>
    <property type="project" value="UniProtKB-SubCell"/>
</dbReference>
<feature type="domain" description="ACT" evidence="8">
    <location>
        <begin position="155"/>
        <end position="232"/>
    </location>
</feature>